<dbReference type="InterPro" id="IPR014001">
    <property type="entry name" value="Helicase_ATP-bd"/>
</dbReference>
<reference evidence="9 10" key="1">
    <citation type="journal article" date="2004" name="Extremophiles">
        <title>Halobacillus locisalis sp. nov., a halophilic bacterium isolated from a marine solar saltern of the Yellow Sea in Korea.</title>
        <authorList>
            <person name="Yoon J.H."/>
            <person name="Kang K.H."/>
            <person name="Oh T.K."/>
            <person name="Park Y.H."/>
        </authorList>
    </citation>
    <scope>NUCLEOTIDE SEQUENCE [LARGE SCALE GENOMIC DNA]</scope>
    <source>
        <strain evidence="9 10">KCTC 3788</strain>
    </source>
</reference>
<dbReference type="FunFam" id="3.40.50.300:FF:001363">
    <property type="entry name" value="ATP-dependent DNA helicase RecQ"/>
    <property type="match status" value="1"/>
</dbReference>
<dbReference type="GO" id="GO:0006281">
    <property type="term" value="P:DNA repair"/>
    <property type="evidence" value="ECO:0007669"/>
    <property type="project" value="TreeGrafter"/>
</dbReference>
<dbReference type="InterPro" id="IPR001650">
    <property type="entry name" value="Helicase_C-like"/>
</dbReference>
<dbReference type="SUPFAM" id="SSF52540">
    <property type="entry name" value="P-loop containing nucleoside triphosphate hydrolases"/>
    <property type="match status" value="1"/>
</dbReference>
<keyword evidence="1" id="KW-0547">Nucleotide-binding</keyword>
<name>A0A838CPQ4_9BACI</name>
<dbReference type="GO" id="GO:0016787">
    <property type="term" value="F:hydrolase activity"/>
    <property type="evidence" value="ECO:0007669"/>
    <property type="project" value="UniProtKB-KW"/>
</dbReference>
<comment type="caution">
    <text evidence="9">The sequence shown here is derived from an EMBL/GenBank/DDBJ whole genome shotgun (WGS) entry which is preliminary data.</text>
</comment>
<dbReference type="SMART" id="SM00487">
    <property type="entry name" value="DEXDc"/>
    <property type="match status" value="1"/>
</dbReference>
<keyword evidence="10" id="KW-1185">Reference proteome</keyword>
<evidence type="ECO:0000313" key="10">
    <source>
        <dbReference type="Proteomes" id="UP000571017"/>
    </source>
</evidence>
<dbReference type="GO" id="GO:0030894">
    <property type="term" value="C:replisome"/>
    <property type="evidence" value="ECO:0007669"/>
    <property type="project" value="TreeGrafter"/>
</dbReference>
<gene>
    <name evidence="9" type="ORF">H0266_02890</name>
</gene>
<dbReference type="EMBL" id="JACEFG010000001">
    <property type="protein sequence ID" value="MBA2173838.1"/>
    <property type="molecule type" value="Genomic_DNA"/>
</dbReference>
<dbReference type="InterPro" id="IPR032284">
    <property type="entry name" value="RecQ_Zn-bd"/>
</dbReference>
<accession>A0A838CPQ4</accession>
<dbReference type="AlphaFoldDB" id="A0A838CPQ4"/>
<dbReference type="Pfam" id="PF16124">
    <property type="entry name" value="RecQ_Zn_bind"/>
    <property type="match status" value="1"/>
</dbReference>
<feature type="domain" description="Helicase ATP-binding" evidence="7">
    <location>
        <begin position="25"/>
        <end position="192"/>
    </location>
</feature>
<dbReference type="Gene3D" id="3.40.50.300">
    <property type="entry name" value="P-loop containing nucleotide triphosphate hydrolases"/>
    <property type="match status" value="2"/>
</dbReference>
<dbReference type="Pfam" id="PF00271">
    <property type="entry name" value="Helicase_C"/>
    <property type="match status" value="1"/>
</dbReference>
<dbReference type="GO" id="GO:0003676">
    <property type="term" value="F:nucleic acid binding"/>
    <property type="evidence" value="ECO:0007669"/>
    <property type="project" value="InterPro"/>
</dbReference>
<dbReference type="InterPro" id="IPR011545">
    <property type="entry name" value="DEAD/DEAH_box_helicase_dom"/>
</dbReference>
<evidence type="ECO:0000256" key="1">
    <source>
        <dbReference type="ARBA" id="ARBA00022741"/>
    </source>
</evidence>
<dbReference type="CDD" id="cd17920">
    <property type="entry name" value="DEXHc_RecQ"/>
    <property type="match status" value="1"/>
</dbReference>
<keyword evidence="2" id="KW-0378">Hydrolase</keyword>
<dbReference type="SMART" id="SM00490">
    <property type="entry name" value="HELICc"/>
    <property type="match status" value="1"/>
</dbReference>
<organism evidence="9 10">
    <name type="scientific">Halobacillus locisalis</name>
    <dbReference type="NCBI Taxonomy" id="220753"/>
    <lineage>
        <taxon>Bacteria</taxon>
        <taxon>Bacillati</taxon>
        <taxon>Bacillota</taxon>
        <taxon>Bacilli</taxon>
        <taxon>Bacillales</taxon>
        <taxon>Bacillaceae</taxon>
        <taxon>Halobacillus</taxon>
    </lineage>
</organism>
<dbReference type="GO" id="GO:0043590">
    <property type="term" value="C:bacterial nucleoid"/>
    <property type="evidence" value="ECO:0007669"/>
    <property type="project" value="TreeGrafter"/>
</dbReference>
<dbReference type="PROSITE" id="PS51194">
    <property type="entry name" value="HELICASE_CTER"/>
    <property type="match status" value="1"/>
</dbReference>
<proteinExistence type="predicted"/>
<evidence type="ECO:0000256" key="5">
    <source>
        <dbReference type="ARBA" id="ARBA00044535"/>
    </source>
</evidence>
<evidence type="ECO:0000256" key="2">
    <source>
        <dbReference type="ARBA" id="ARBA00022801"/>
    </source>
</evidence>
<evidence type="ECO:0000259" key="8">
    <source>
        <dbReference type="PROSITE" id="PS51194"/>
    </source>
</evidence>
<dbReference type="GO" id="GO:0005524">
    <property type="term" value="F:ATP binding"/>
    <property type="evidence" value="ECO:0007669"/>
    <property type="project" value="UniProtKB-KW"/>
</dbReference>
<dbReference type="PANTHER" id="PTHR13710:SF84">
    <property type="entry name" value="ATP-DEPENDENT DNA HELICASE RECS-RELATED"/>
    <property type="match status" value="1"/>
</dbReference>
<evidence type="ECO:0000256" key="4">
    <source>
        <dbReference type="ARBA" id="ARBA00022840"/>
    </source>
</evidence>
<sequence>MHDLTHYLEQTFGYSTFREGQRTIIEDVLRGDDVLGILPTGTGKSLCYQLPAQIQEGITVVVSPLISLMIDQVKQLKSQGYKSVIALNSFMDREQRMNAMKNVTRYKLIYVSPEMLQNDWLIERLQQATVDLFVIDEAHCISQWGHEFRTDYLKLHRVIHQLGDPTVLALSATATPEVQEDIKEKLNRPEMKQLIYPMDKPNISFAVRHVSSPGEKVKQIKQVIAKNDAPTMIYFSSRQWAERVAAELQQIGTRRVAFYHGGMEQTDRMLVQQQFMNDQLDVICCTSAFGMGVDKKNIRLVIHYHFPAQLESFIQEVGRAGRDGHPCVSLVLHTAKDHLLPQMLIESEVPEKADVNHILSHINGYRSSNEPLPEDELVRERLRLSESQWNFIKYQLEERGVIDGREVINKPDHPHVVRDIIQVVQERWHYKQSKLKEMIDWIHHTECRREALYRPFQDEVRTPIVACCDACSFDIDALELSTQKKKSSTRTWEERLALVFGRGGNHETSSRNHPTNER</sequence>
<dbReference type="Proteomes" id="UP000571017">
    <property type="component" value="Unassembled WGS sequence"/>
</dbReference>
<evidence type="ECO:0000256" key="6">
    <source>
        <dbReference type="ARBA" id="ARBA00044550"/>
    </source>
</evidence>
<protein>
    <recommendedName>
        <fullName evidence="5">ATP-dependent DNA helicase RecQ</fullName>
    </recommendedName>
    <alternativeName>
        <fullName evidence="6">DNA 3'-5' helicase RecQ</fullName>
    </alternativeName>
</protein>
<dbReference type="PANTHER" id="PTHR13710">
    <property type="entry name" value="DNA HELICASE RECQ FAMILY MEMBER"/>
    <property type="match status" value="1"/>
</dbReference>
<dbReference type="GO" id="GO:0043138">
    <property type="term" value="F:3'-5' DNA helicase activity"/>
    <property type="evidence" value="ECO:0007669"/>
    <property type="project" value="TreeGrafter"/>
</dbReference>
<dbReference type="GO" id="GO:0006310">
    <property type="term" value="P:DNA recombination"/>
    <property type="evidence" value="ECO:0007669"/>
    <property type="project" value="InterPro"/>
</dbReference>
<dbReference type="RefSeq" id="WP_181470871.1">
    <property type="nucleotide sequence ID" value="NZ_JACEFG010000001.1"/>
</dbReference>
<dbReference type="GO" id="GO:0005737">
    <property type="term" value="C:cytoplasm"/>
    <property type="evidence" value="ECO:0007669"/>
    <property type="project" value="TreeGrafter"/>
</dbReference>
<dbReference type="InterPro" id="IPR004589">
    <property type="entry name" value="DNA_helicase_ATP-dep_RecQ"/>
</dbReference>
<keyword evidence="3 9" id="KW-0347">Helicase</keyword>
<evidence type="ECO:0000313" key="9">
    <source>
        <dbReference type="EMBL" id="MBA2173838.1"/>
    </source>
</evidence>
<evidence type="ECO:0000256" key="3">
    <source>
        <dbReference type="ARBA" id="ARBA00022806"/>
    </source>
</evidence>
<dbReference type="NCBIfam" id="TIGR00614">
    <property type="entry name" value="recQ_fam"/>
    <property type="match status" value="1"/>
</dbReference>
<dbReference type="PROSITE" id="PS51192">
    <property type="entry name" value="HELICASE_ATP_BIND_1"/>
    <property type="match status" value="1"/>
</dbReference>
<dbReference type="Pfam" id="PF00270">
    <property type="entry name" value="DEAD"/>
    <property type="match status" value="1"/>
</dbReference>
<dbReference type="GO" id="GO:0009378">
    <property type="term" value="F:four-way junction helicase activity"/>
    <property type="evidence" value="ECO:0007669"/>
    <property type="project" value="TreeGrafter"/>
</dbReference>
<evidence type="ECO:0000259" key="7">
    <source>
        <dbReference type="PROSITE" id="PS51192"/>
    </source>
</evidence>
<keyword evidence="4" id="KW-0067">ATP-binding</keyword>
<dbReference type="InterPro" id="IPR027417">
    <property type="entry name" value="P-loop_NTPase"/>
</dbReference>
<feature type="domain" description="Helicase C-terminal" evidence="8">
    <location>
        <begin position="219"/>
        <end position="366"/>
    </location>
</feature>